<protein>
    <recommendedName>
        <fullName evidence="3">Tetratricopeptide repeat protein</fullName>
    </recommendedName>
</protein>
<dbReference type="AlphaFoldDB" id="A0A318GX59"/>
<accession>A0A318GX59</accession>
<evidence type="ECO:0008006" key="3">
    <source>
        <dbReference type="Google" id="ProtNLM"/>
    </source>
</evidence>
<sequence>MNLFTGESADAFFGGEVPPAVRELLHRAAETGAQQRTPLLWTAQALAPTCLAVYYTLYKHHAGRREFEQAEEAARRGLKQAAAQAGLDEDWSAVQPDPRRDFLHDGPARFWLFTLKALAFIHLRSSRPDEARALLLQIDRLAPQARLGTDVTASLLAGGSPGTDRS</sequence>
<keyword evidence="2" id="KW-1185">Reference proteome</keyword>
<dbReference type="RefSeq" id="WP_110401507.1">
    <property type="nucleotide sequence ID" value="NZ_QJJS01000014.1"/>
</dbReference>
<dbReference type="EMBL" id="QJJS01000014">
    <property type="protein sequence ID" value="PXW94313.1"/>
    <property type="molecule type" value="Genomic_DNA"/>
</dbReference>
<evidence type="ECO:0000313" key="2">
    <source>
        <dbReference type="Proteomes" id="UP000247811"/>
    </source>
</evidence>
<proteinExistence type="predicted"/>
<organism evidence="1 2">
    <name type="scientific">Sphaerotilus hippei</name>
    <dbReference type="NCBI Taxonomy" id="744406"/>
    <lineage>
        <taxon>Bacteria</taxon>
        <taxon>Pseudomonadati</taxon>
        <taxon>Pseudomonadota</taxon>
        <taxon>Betaproteobacteria</taxon>
        <taxon>Burkholderiales</taxon>
        <taxon>Sphaerotilaceae</taxon>
        <taxon>Sphaerotilus</taxon>
    </lineage>
</organism>
<dbReference type="OrthoDB" id="8563376at2"/>
<reference evidence="1 2" key="1">
    <citation type="submission" date="2018-05" db="EMBL/GenBank/DDBJ databases">
        <title>Genomic Encyclopedia of Type Strains, Phase IV (KMG-IV): sequencing the most valuable type-strain genomes for metagenomic binning, comparative biology and taxonomic classification.</title>
        <authorList>
            <person name="Goeker M."/>
        </authorList>
    </citation>
    <scope>NUCLEOTIDE SEQUENCE [LARGE SCALE GENOMIC DNA]</scope>
    <source>
        <strain evidence="1 2">DSM 566</strain>
    </source>
</reference>
<evidence type="ECO:0000313" key="1">
    <source>
        <dbReference type="EMBL" id="PXW94313.1"/>
    </source>
</evidence>
<gene>
    <name evidence="1" type="ORF">C7444_11412</name>
</gene>
<name>A0A318GX59_9BURK</name>
<comment type="caution">
    <text evidence="1">The sequence shown here is derived from an EMBL/GenBank/DDBJ whole genome shotgun (WGS) entry which is preliminary data.</text>
</comment>
<dbReference type="Proteomes" id="UP000247811">
    <property type="component" value="Unassembled WGS sequence"/>
</dbReference>